<comment type="cofactor">
    <cofactor evidence="1">
        <name>Mg(2+)</name>
        <dbReference type="ChEBI" id="CHEBI:18420"/>
    </cofactor>
</comment>
<dbReference type="InterPro" id="IPR015797">
    <property type="entry name" value="NUDIX_hydrolase-like_dom_sf"/>
</dbReference>
<name>A0A255GS34_9ACTN</name>
<dbReference type="SUPFAM" id="SSF55811">
    <property type="entry name" value="Nudix"/>
    <property type="match status" value="1"/>
</dbReference>
<dbReference type="PANTHER" id="PTHR43046">
    <property type="entry name" value="GDP-MANNOSE MANNOSYL HYDROLASE"/>
    <property type="match status" value="1"/>
</dbReference>
<dbReference type="Proteomes" id="UP000216311">
    <property type="component" value="Unassembled WGS sequence"/>
</dbReference>
<protein>
    <submittedName>
        <fullName evidence="4">ADP-ribose pyrophosphatase</fullName>
    </submittedName>
</protein>
<reference evidence="4 5" key="1">
    <citation type="submission" date="2017-07" db="EMBL/GenBank/DDBJ databases">
        <title>Draft whole genome sequences of clinical Proprionibacteriaceae strains.</title>
        <authorList>
            <person name="Bernier A.-M."/>
            <person name="Bernard K."/>
            <person name="Domingo M.-C."/>
        </authorList>
    </citation>
    <scope>NUCLEOTIDE SEQUENCE [LARGE SCALE GENOMIC DNA]</scope>
    <source>
        <strain evidence="4 5">NML 130396</strain>
    </source>
</reference>
<evidence type="ECO:0000313" key="5">
    <source>
        <dbReference type="Proteomes" id="UP000216311"/>
    </source>
</evidence>
<evidence type="ECO:0000313" key="4">
    <source>
        <dbReference type="EMBL" id="OYO18629.1"/>
    </source>
</evidence>
<proteinExistence type="predicted"/>
<feature type="domain" description="Nudix hydrolase" evidence="3">
    <location>
        <begin position="19"/>
        <end position="151"/>
    </location>
</feature>
<gene>
    <name evidence="4" type="ORF">CGZ93_14490</name>
</gene>
<dbReference type="Pfam" id="PF00293">
    <property type="entry name" value="NUDIX"/>
    <property type="match status" value="1"/>
</dbReference>
<evidence type="ECO:0000256" key="1">
    <source>
        <dbReference type="ARBA" id="ARBA00001946"/>
    </source>
</evidence>
<dbReference type="AlphaFoldDB" id="A0A255GS34"/>
<comment type="caution">
    <text evidence="4">The sequence shown here is derived from an EMBL/GenBank/DDBJ whole genome shotgun (WGS) entry which is preliminary data.</text>
</comment>
<dbReference type="InterPro" id="IPR000086">
    <property type="entry name" value="NUDIX_hydrolase_dom"/>
</dbReference>
<dbReference type="PANTHER" id="PTHR43046:SF16">
    <property type="entry name" value="ADP-RIBOSE PYROPHOSPHATASE YJHB-RELATED"/>
    <property type="match status" value="1"/>
</dbReference>
<dbReference type="CDD" id="cd18879">
    <property type="entry name" value="NUDIX_Hydrolase"/>
    <property type="match status" value="1"/>
</dbReference>
<evidence type="ECO:0000256" key="2">
    <source>
        <dbReference type="ARBA" id="ARBA00022801"/>
    </source>
</evidence>
<accession>A0A255GS34</accession>
<evidence type="ECO:0000259" key="3">
    <source>
        <dbReference type="PROSITE" id="PS51462"/>
    </source>
</evidence>
<dbReference type="OrthoDB" id="9814308at2"/>
<keyword evidence="2" id="KW-0378">Hydrolase</keyword>
<keyword evidence="5" id="KW-1185">Reference proteome</keyword>
<organism evidence="4 5">
    <name type="scientific">Enemella dayhoffiae</name>
    <dbReference type="NCBI Taxonomy" id="2016507"/>
    <lineage>
        <taxon>Bacteria</taxon>
        <taxon>Bacillati</taxon>
        <taxon>Actinomycetota</taxon>
        <taxon>Actinomycetes</taxon>
        <taxon>Propionibacteriales</taxon>
        <taxon>Propionibacteriaceae</taxon>
        <taxon>Enemella</taxon>
    </lineage>
</organism>
<dbReference type="PROSITE" id="PS51462">
    <property type="entry name" value="NUDIX"/>
    <property type="match status" value="1"/>
</dbReference>
<dbReference type="GO" id="GO:0016787">
    <property type="term" value="F:hydrolase activity"/>
    <property type="evidence" value="ECO:0007669"/>
    <property type="project" value="UniProtKB-KW"/>
</dbReference>
<sequence length="159" mass="17563">MATPDFILRLREKIGTDLLWLPGVTVVVIDRRTPQPRVLCVRRADNGQWTPVTGIVDPGEEPAAAGEREVLEEAGVEARCDWLVSVEVVGPIRYPNGDLSQYVDLCFAAHHVSGDPHPADGENTEARWFGADELPPMNDRFQRAVRQALGPVAPAEFNR</sequence>
<dbReference type="Gene3D" id="3.90.79.10">
    <property type="entry name" value="Nucleoside Triphosphate Pyrophosphohydrolase"/>
    <property type="match status" value="1"/>
</dbReference>
<dbReference type="RefSeq" id="WP_094364863.1">
    <property type="nucleotide sequence ID" value="NZ_NMVQ01000043.1"/>
</dbReference>
<dbReference type="EMBL" id="NMVQ01000043">
    <property type="protein sequence ID" value="OYO18629.1"/>
    <property type="molecule type" value="Genomic_DNA"/>
</dbReference>